<dbReference type="GO" id="GO:0005737">
    <property type="term" value="C:cytoplasm"/>
    <property type="evidence" value="ECO:0007669"/>
    <property type="project" value="UniProtKB-UniRule"/>
</dbReference>
<comment type="catalytic activity">
    <reaction evidence="8">
        <text>tRNA(Arg) + L-arginine + ATP = L-arginyl-tRNA(Arg) + AMP + diphosphate</text>
        <dbReference type="Rhea" id="RHEA:20301"/>
        <dbReference type="Rhea" id="RHEA-COMP:9658"/>
        <dbReference type="Rhea" id="RHEA-COMP:9673"/>
        <dbReference type="ChEBI" id="CHEBI:30616"/>
        <dbReference type="ChEBI" id="CHEBI:32682"/>
        <dbReference type="ChEBI" id="CHEBI:33019"/>
        <dbReference type="ChEBI" id="CHEBI:78442"/>
        <dbReference type="ChEBI" id="CHEBI:78513"/>
        <dbReference type="ChEBI" id="CHEBI:456215"/>
        <dbReference type="EC" id="6.1.1.19"/>
    </reaction>
</comment>
<dbReference type="SMART" id="SM01016">
    <property type="entry name" value="Arg_tRNA_synt_N"/>
    <property type="match status" value="1"/>
</dbReference>
<comment type="similarity">
    <text evidence="1 10">Belongs to the class-I aminoacyl-tRNA synthetase family.</text>
</comment>
<dbReference type="Pfam" id="PF03485">
    <property type="entry name" value="Arg_tRNA_synt_N"/>
    <property type="match status" value="1"/>
</dbReference>
<dbReference type="Gene3D" id="3.30.1360.70">
    <property type="entry name" value="Arginyl tRNA synthetase N-terminal domain"/>
    <property type="match status" value="1"/>
</dbReference>
<dbReference type="AlphaFoldDB" id="A0A1F5HDG5"/>
<dbReference type="InterPro" id="IPR014729">
    <property type="entry name" value="Rossmann-like_a/b/a_fold"/>
</dbReference>
<dbReference type="SUPFAM" id="SSF55190">
    <property type="entry name" value="Arginyl-tRNA synthetase (ArgRS), N-terminal 'additional' domain"/>
    <property type="match status" value="1"/>
</dbReference>
<sequence length="590" mass="65956">MLREQIKRDILKTIDNLQLTIDKSEVEVTRPSDARFGDYATNVALKVGTRNTKHETRNTSGSKQSPMEIAKILAGSLQNLPYLKKLEVKEPGFINFFIKNEVWQKEVEDLLKKKTFESGFSGKKVTVEFTDPNPFKEFHIGHLYSNSVGEAISRLLEACGAMVNRANYQGDVGIHVAKAIWGMRKVLKGRGETLKDQEGKSLAQRVAFLGLAYTTGANEFEQDPKVKQEITELNKQIYEELDEIEEYKLGKKWSLLHFEEIYRRLGTRFDFYYFESQVGKVGADLVKKHLGKVFVESDGAIIFPGEKFGLHSRVFINSQGLPTYEAKELGLVSTKFQDCAYDFSIIITGNEIVDYFKVLLAALSQINPDLASKTKHIAHGMVRMPGGKISSRLGNILSGEWLLNEAKKKALSILEESKISKDVDKKDVSEKVAVGAVKYALLKGNIGQDITFSLEESVSLEGNSGPYLQYTYARTRSVLEKAGYTPGVSQGKTSRTPGVNGDLQKEEEQLLGVLGHFEEAVVDAAEGFSPNVLTSFLFEVAQKYNFLYNNLPILKAGENERQRRLFLTEATAEVLKKGLGFLGILAPEKM</sequence>
<dbReference type="GO" id="GO:0004814">
    <property type="term" value="F:arginine-tRNA ligase activity"/>
    <property type="evidence" value="ECO:0007669"/>
    <property type="project" value="UniProtKB-UniRule"/>
</dbReference>
<dbReference type="GO" id="GO:0006420">
    <property type="term" value="P:arginyl-tRNA aminoacylation"/>
    <property type="evidence" value="ECO:0007669"/>
    <property type="project" value="UniProtKB-UniRule"/>
</dbReference>
<keyword evidence="6 10" id="KW-0648">Protein biosynthesis</keyword>
<dbReference type="Gene3D" id="1.10.730.10">
    <property type="entry name" value="Isoleucyl-tRNA Synthetase, Domain 1"/>
    <property type="match status" value="1"/>
</dbReference>
<dbReference type="PANTHER" id="PTHR11956">
    <property type="entry name" value="ARGINYL-TRNA SYNTHETASE"/>
    <property type="match status" value="1"/>
</dbReference>
<evidence type="ECO:0000256" key="5">
    <source>
        <dbReference type="ARBA" id="ARBA00022840"/>
    </source>
</evidence>
<proteinExistence type="inferred from homology"/>
<dbReference type="InterPro" id="IPR008909">
    <property type="entry name" value="DALR_anticod-bd"/>
</dbReference>
<evidence type="ECO:0000256" key="10">
    <source>
        <dbReference type="RuleBase" id="RU363038"/>
    </source>
</evidence>
<dbReference type="Pfam" id="PF00750">
    <property type="entry name" value="tRNA-synt_1d"/>
    <property type="match status" value="1"/>
</dbReference>
<dbReference type="InterPro" id="IPR009080">
    <property type="entry name" value="tRNAsynth_Ia_anticodon-bd"/>
</dbReference>
<reference evidence="13 14" key="1">
    <citation type="journal article" date="2016" name="Nat. Commun.">
        <title>Thousands of microbial genomes shed light on interconnected biogeochemical processes in an aquifer system.</title>
        <authorList>
            <person name="Anantharaman K."/>
            <person name="Brown C.T."/>
            <person name="Hug L.A."/>
            <person name="Sharon I."/>
            <person name="Castelle C.J."/>
            <person name="Probst A.J."/>
            <person name="Thomas B.C."/>
            <person name="Singh A."/>
            <person name="Wilkins M.J."/>
            <person name="Karaoz U."/>
            <person name="Brodie E.L."/>
            <person name="Williams K.H."/>
            <person name="Hubbard S.S."/>
            <person name="Banfield J.F."/>
        </authorList>
    </citation>
    <scope>NUCLEOTIDE SEQUENCE [LARGE SCALE GENOMIC DNA]</scope>
</reference>
<evidence type="ECO:0000256" key="6">
    <source>
        <dbReference type="ARBA" id="ARBA00022917"/>
    </source>
</evidence>
<dbReference type="PANTHER" id="PTHR11956:SF5">
    <property type="entry name" value="ARGININE--TRNA LIGASE, CYTOPLASMIC"/>
    <property type="match status" value="1"/>
</dbReference>
<evidence type="ECO:0000256" key="8">
    <source>
        <dbReference type="ARBA" id="ARBA00049339"/>
    </source>
</evidence>
<evidence type="ECO:0000256" key="4">
    <source>
        <dbReference type="ARBA" id="ARBA00022741"/>
    </source>
</evidence>
<dbReference type="Gene3D" id="3.40.50.620">
    <property type="entry name" value="HUPs"/>
    <property type="match status" value="1"/>
</dbReference>
<evidence type="ECO:0000313" key="13">
    <source>
        <dbReference type="EMBL" id="OGE02197.1"/>
    </source>
</evidence>
<dbReference type="InterPro" id="IPR035684">
    <property type="entry name" value="ArgRS_core"/>
</dbReference>
<evidence type="ECO:0000259" key="12">
    <source>
        <dbReference type="SMART" id="SM01016"/>
    </source>
</evidence>
<accession>A0A1F5HDG5</accession>
<dbReference type="InterPro" id="IPR001278">
    <property type="entry name" value="Arg-tRNA-ligase"/>
</dbReference>
<dbReference type="NCBIfam" id="TIGR00456">
    <property type="entry name" value="argS"/>
    <property type="match status" value="1"/>
</dbReference>
<dbReference type="STRING" id="1797737.A2196_04070"/>
<feature type="domain" description="Arginyl tRNA synthetase N-terminal" evidence="12">
    <location>
        <begin position="4"/>
        <end position="98"/>
    </location>
</feature>
<dbReference type="Pfam" id="PF05746">
    <property type="entry name" value="DALR_1"/>
    <property type="match status" value="1"/>
</dbReference>
<dbReference type="SUPFAM" id="SSF52374">
    <property type="entry name" value="Nucleotidylyl transferase"/>
    <property type="match status" value="1"/>
</dbReference>
<dbReference type="SUPFAM" id="SSF47323">
    <property type="entry name" value="Anticodon-binding domain of a subclass of class I aminoacyl-tRNA synthetases"/>
    <property type="match status" value="1"/>
</dbReference>
<evidence type="ECO:0000256" key="9">
    <source>
        <dbReference type="NCBIfam" id="TIGR00456"/>
    </source>
</evidence>
<evidence type="ECO:0000259" key="11">
    <source>
        <dbReference type="SMART" id="SM00836"/>
    </source>
</evidence>
<evidence type="ECO:0000256" key="7">
    <source>
        <dbReference type="ARBA" id="ARBA00023146"/>
    </source>
</evidence>
<gene>
    <name evidence="13" type="ORF">A2196_04070</name>
</gene>
<dbReference type="InterPro" id="IPR005148">
    <property type="entry name" value="Arg-tRNA-synth_N"/>
</dbReference>
<keyword evidence="4 10" id="KW-0547">Nucleotide-binding</keyword>
<keyword evidence="7 10" id="KW-0030">Aminoacyl-tRNA synthetase</keyword>
<dbReference type="EMBL" id="MFCA01000018">
    <property type="protein sequence ID" value="OGE02197.1"/>
    <property type="molecule type" value="Genomic_DNA"/>
</dbReference>
<dbReference type="PRINTS" id="PR01038">
    <property type="entry name" value="TRNASYNTHARG"/>
</dbReference>
<keyword evidence="3 10" id="KW-0436">Ligase</keyword>
<name>A0A1F5HDG5_9BACT</name>
<organism evidence="13 14">
    <name type="scientific">Candidatus Curtissbacteria bacterium RIFOXYA1_FULL_41_14</name>
    <dbReference type="NCBI Taxonomy" id="1797737"/>
    <lineage>
        <taxon>Bacteria</taxon>
        <taxon>Candidatus Curtissiibacteriota</taxon>
    </lineage>
</organism>
<feature type="domain" description="DALR anticodon binding" evidence="11">
    <location>
        <begin position="468"/>
        <end position="590"/>
    </location>
</feature>
<comment type="caution">
    <text evidence="13">The sequence shown here is derived from an EMBL/GenBank/DDBJ whole genome shotgun (WGS) entry which is preliminary data.</text>
</comment>
<protein>
    <recommendedName>
        <fullName evidence="2 9">Arginine--tRNA ligase</fullName>
        <ecNumber evidence="2 9">6.1.1.19</ecNumber>
    </recommendedName>
</protein>
<dbReference type="EC" id="6.1.1.19" evidence="2 9"/>
<dbReference type="Proteomes" id="UP000176751">
    <property type="component" value="Unassembled WGS sequence"/>
</dbReference>
<keyword evidence="5 10" id="KW-0067">ATP-binding</keyword>
<evidence type="ECO:0000256" key="1">
    <source>
        <dbReference type="ARBA" id="ARBA00005594"/>
    </source>
</evidence>
<evidence type="ECO:0000256" key="2">
    <source>
        <dbReference type="ARBA" id="ARBA00012837"/>
    </source>
</evidence>
<evidence type="ECO:0000256" key="3">
    <source>
        <dbReference type="ARBA" id="ARBA00022598"/>
    </source>
</evidence>
<dbReference type="SMART" id="SM00836">
    <property type="entry name" value="DALR_1"/>
    <property type="match status" value="1"/>
</dbReference>
<evidence type="ECO:0000313" key="14">
    <source>
        <dbReference type="Proteomes" id="UP000176751"/>
    </source>
</evidence>
<dbReference type="GO" id="GO:0005524">
    <property type="term" value="F:ATP binding"/>
    <property type="evidence" value="ECO:0007669"/>
    <property type="project" value="UniProtKB-KW"/>
</dbReference>
<dbReference type="InterPro" id="IPR036695">
    <property type="entry name" value="Arg-tRNA-synth_N_sf"/>
</dbReference>